<evidence type="ECO:0000313" key="2">
    <source>
        <dbReference type="Proteomes" id="UP000011721"/>
    </source>
</evidence>
<dbReference type="eggNOG" id="ENOG5032SN5">
    <property type="taxonomic scope" value="Bacteria"/>
</dbReference>
<gene>
    <name evidence="1" type="ordered locus">UWK_03454</name>
</gene>
<reference evidence="2" key="1">
    <citation type="journal article" date="2013" name="Stand. Genomic Sci.">
        <title>Complete genome sequence of Desulfocapsa sulfexigens, a marine deltaproteobacterium specialized in disproportionating inorganic sulfur compounds.</title>
        <authorList>
            <person name="Finster K.W."/>
            <person name="Kjeldsen K.U."/>
            <person name="Kube M."/>
            <person name="Reinhardt R."/>
            <person name="Mussmann M."/>
            <person name="Amann R."/>
            <person name="Schreiber L."/>
        </authorList>
    </citation>
    <scope>NUCLEOTIDE SEQUENCE [LARGE SCALE GENOMIC DNA]</scope>
    <source>
        <strain evidence="2">DSM 10523 / SB164P1</strain>
    </source>
</reference>
<evidence type="ECO:0008006" key="3">
    <source>
        <dbReference type="Google" id="ProtNLM"/>
    </source>
</evidence>
<dbReference type="PATRIC" id="fig|1167006.5.peg.3714"/>
<dbReference type="Proteomes" id="UP000011721">
    <property type="component" value="Chromosome"/>
</dbReference>
<evidence type="ECO:0000313" key="1">
    <source>
        <dbReference type="EMBL" id="AGF79970.1"/>
    </source>
</evidence>
<protein>
    <recommendedName>
        <fullName evidence="3">Pancreas/duodenum homeobox protein 1</fullName>
    </recommendedName>
</protein>
<dbReference type="AlphaFoldDB" id="M1PKD6"/>
<dbReference type="EMBL" id="CP003985">
    <property type="protein sequence ID" value="AGF79970.1"/>
    <property type="molecule type" value="Genomic_DNA"/>
</dbReference>
<accession>M1PKD6</accession>
<dbReference type="RefSeq" id="WP_015405652.1">
    <property type="nucleotide sequence ID" value="NC_020304.1"/>
</dbReference>
<sequence length="130" mass="14486">MDTSTIDALFTPEALQQLFPKERTNDFFEALFGDADEGAYDIELGYGGVKGNNLTMELKLHERPGCCLACNLTQGLPQVFSRHPIINVSGLVADVNKLLGDNVKCKEWSLGYTEQRQKEMHVIPINITLD</sequence>
<dbReference type="OrthoDB" id="5457758at2"/>
<keyword evidence="2" id="KW-1185">Reference proteome</keyword>
<name>M1PKD6_DESSD</name>
<proteinExistence type="predicted"/>
<dbReference type="HOGENOM" id="CLU_1934656_0_0_7"/>
<organism evidence="1 2">
    <name type="scientific">Desulfocapsa sulfexigens (strain DSM 10523 / SB164P1)</name>
    <dbReference type="NCBI Taxonomy" id="1167006"/>
    <lineage>
        <taxon>Bacteria</taxon>
        <taxon>Pseudomonadati</taxon>
        <taxon>Thermodesulfobacteriota</taxon>
        <taxon>Desulfobulbia</taxon>
        <taxon>Desulfobulbales</taxon>
        <taxon>Desulfocapsaceae</taxon>
        <taxon>Desulfocapsa</taxon>
    </lineage>
</organism>
<dbReference type="KEGG" id="dsf:UWK_03454"/>